<dbReference type="Proteomes" id="UP000514720">
    <property type="component" value="Chromosome"/>
</dbReference>
<comment type="similarity">
    <text evidence="1">Belongs to the FGGY kinase family.</text>
</comment>
<dbReference type="AlphaFoldDB" id="A0A7L7KU01"/>
<dbReference type="EMBL" id="CP048914">
    <property type="protein sequence ID" value="QMS85782.1"/>
    <property type="molecule type" value="Genomic_DNA"/>
</dbReference>
<dbReference type="SUPFAM" id="SSF53067">
    <property type="entry name" value="Actin-like ATPase domain"/>
    <property type="match status" value="2"/>
</dbReference>
<evidence type="ECO:0000256" key="2">
    <source>
        <dbReference type="ARBA" id="ARBA00022679"/>
    </source>
</evidence>
<evidence type="ECO:0000256" key="3">
    <source>
        <dbReference type="ARBA" id="ARBA00022777"/>
    </source>
</evidence>
<dbReference type="Gene3D" id="3.30.420.40">
    <property type="match status" value="2"/>
</dbReference>
<dbReference type="PANTHER" id="PTHR43095:SF5">
    <property type="entry name" value="XYLULOSE KINASE"/>
    <property type="match status" value="1"/>
</dbReference>
<reference evidence="6 7" key="1">
    <citation type="submission" date="2020-02" db="EMBL/GenBank/DDBJ databases">
        <authorList>
            <person name="Zheng R.K."/>
            <person name="Sun C.M."/>
        </authorList>
    </citation>
    <scope>NUCLEOTIDE SEQUENCE [LARGE SCALE GENOMIC DNA]</scope>
    <source>
        <strain evidence="7">zrk13</strain>
    </source>
</reference>
<name>A0A7L7KU01_9MOLU</name>
<dbReference type="GO" id="GO:0016301">
    <property type="term" value="F:kinase activity"/>
    <property type="evidence" value="ECO:0007669"/>
    <property type="project" value="UniProtKB-KW"/>
</dbReference>
<dbReference type="GO" id="GO:0005975">
    <property type="term" value="P:carbohydrate metabolic process"/>
    <property type="evidence" value="ECO:0007669"/>
    <property type="project" value="InterPro"/>
</dbReference>
<dbReference type="Pfam" id="PF00370">
    <property type="entry name" value="FGGY_N"/>
    <property type="match status" value="1"/>
</dbReference>
<dbReference type="InterPro" id="IPR050406">
    <property type="entry name" value="FGGY_Carb_Kinase"/>
</dbReference>
<keyword evidence="2" id="KW-0808">Transferase</keyword>
<sequence>MKTTTIKNIQSGNTALGLEFGSTRIKAVLLDPDNHIIATGSHQWENQFHEGVWTYSEAAIWQGLQSCYSNLVDDVSRQYNVVLQTVGAIGISGMMHGYIALDASDNLVVPFRTWRNTMTKEASEKLSKKFIFHVPQRWTIAHLYQALLNKEEHLNDITHVTTLAGYVHYKLTGQKVVGIGEASGIFPIDSTTKDYDQNMVDAFESIIQEQLPYTVKELLPHVLVAGEEAGQLTKQGALLLDPSGQLSTGIPFAPPEGDAQTGMIATNAIKVRTGNVSAGTSIFAMVVLDKPLSKPYEMIDIVTTPVGDSVAMVHVNNCTSDINAWVEFVRNILQSFGQKVSDDELFQTIFQSALQPDVSTGKMLAYNYFSGEHITGVSAGRPLLVRTSDSEFTLGNVMKVHLFSALATLRIGMDTLMDTEQTTIDSLTGHGGLFKTPIVGATFLASALNTPITTLTTAGEGGPYGMALLANYMVQKEDYDNLENYLNIKVFSENDKEVIQPVQTLHQEFNEYLASYKKGLDIERIAIKQFE</sequence>
<evidence type="ECO:0000259" key="4">
    <source>
        <dbReference type="Pfam" id="PF00370"/>
    </source>
</evidence>
<dbReference type="InterPro" id="IPR018485">
    <property type="entry name" value="FGGY_C"/>
</dbReference>
<proteinExistence type="inferred from homology"/>
<feature type="domain" description="Carbohydrate kinase FGGY N-terminal" evidence="4">
    <location>
        <begin position="15"/>
        <end position="263"/>
    </location>
</feature>
<protein>
    <submittedName>
        <fullName evidence="6">ATPase</fullName>
    </submittedName>
</protein>
<dbReference type="InterPro" id="IPR018484">
    <property type="entry name" value="FGGY_N"/>
</dbReference>
<gene>
    <name evidence="6" type="ORF">G4Z02_08500</name>
</gene>
<evidence type="ECO:0000259" key="5">
    <source>
        <dbReference type="Pfam" id="PF02782"/>
    </source>
</evidence>
<dbReference type="PANTHER" id="PTHR43095">
    <property type="entry name" value="SUGAR KINASE"/>
    <property type="match status" value="1"/>
</dbReference>
<dbReference type="CDD" id="cd07809">
    <property type="entry name" value="ASKHA_NBD_FGGY_BaXK-like"/>
    <property type="match status" value="1"/>
</dbReference>
<accession>A0A7L7KU01</accession>
<feature type="domain" description="Carbohydrate kinase FGGY C-terminal" evidence="5">
    <location>
        <begin position="275"/>
        <end position="473"/>
    </location>
</feature>
<evidence type="ECO:0000256" key="1">
    <source>
        <dbReference type="ARBA" id="ARBA00009156"/>
    </source>
</evidence>
<keyword evidence="7" id="KW-1185">Reference proteome</keyword>
<evidence type="ECO:0000313" key="7">
    <source>
        <dbReference type="Proteomes" id="UP000514720"/>
    </source>
</evidence>
<dbReference type="KEGG" id="xcl:G4Z02_08500"/>
<organism evidence="6 7">
    <name type="scientific">Candidatus Xianfuyuplasma coldseepsis</name>
    <dbReference type="NCBI Taxonomy" id="2782163"/>
    <lineage>
        <taxon>Bacteria</taxon>
        <taxon>Bacillati</taxon>
        <taxon>Mycoplasmatota</taxon>
        <taxon>Mollicutes</taxon>
        <taxon>Candidatus Izemoplasmatales</taxon>
        <taxon>Candidatus Izemoplasmataceae</taxon>
        <taxon>Candidatus Xianfuyuplasma</taxon>
    </lineage>
</organism>
<evidence type="ECO:0000313" key="6">
    <source>
        <dbReference type="EMBL" id="QMS85782.1"/>
    </source>
</evidence>
<keyword evidence="3" id="KW-0418">Kinase</keyword>
<dbReference type="Pfam" id="PF02782">
    <property type="entry name" value="FGGY_C"/>
    <property type="match status" value="1"/>
</dbReference>
<dbReference type="RefSeq" id="WP_258877590.1">
    <property type="nucleotide sequence ID" value="NZ_CP048914.1"/>
</dbReference>
<dbReference type="InterPro" id="IPR043129">
    <property type="entry name" value="ATPase_NBD"/>
</dbReference>